<name>A0ABW4X180_9BACT</name>
<sequence>MNTLEQLFRATQGLQQTVNSQFAQLDLDILNYKPSPDSWSVLECLEHLNRYSNYYNQAIAKAIATSPEGMYKSEISYSWIGKKFLVMMRPQNMKKHKTLKHMNPNNSKLGREVMVAFQKHQDELLALLEGAKSVNLNKMAIPVEFFKLLKIRIGETLGFNVVHEERHVQQALRVKQQALKQIVA</sequence>
<evidence type="ECO:0000313" key="2">
    <source>
        <dbReference type="EMBL" id="MFD2068748.1"/>
    </source>
</evidence>
<dbReference type="Gene3D" id="1.20.120.450">
    <property type="entry name" value="dinb family like domain"/>
    <property type="match status" value="1"/>
</dbReference>
<reference evidence="3" key="1">
    <citation type="journal article" date="2019" name="Int. J. Syst. Evol. Microbiol.">
        <title>The Global Catalogue of Microorganisms (GCM) 10K type strain sequencing project: providing services to taxonomists for standard genome sequencing and annotation.</title>
        <authorList>
            <consortium name="The Broad Institute Genomics Platform"/>
            <consortium name="The Broad Institute Genome Sequencing Center for Infectious Disease"/>
            <person name="Wu L."/>
            <person name="Ma J."/>
        </authorList>
    </citation>
    <scope>NUCLEOTIDE SEQUENCE [LARGE SCALE GENOMIC DNA]</scope>
    <source>
        <strain evidence="3">JCM 16545</strain>
    </source>
</reference>
<dbReference type="InterPro" id="IPR024775">
    <property type="entry name" value="DinB-like"/>
</dbReference>
<evidence type="ECO:0000313" key="3">
    <source>
        <dbReference type="Proteomes" id="UP001597369"/>
    </source>
</evidence>
<organism evidence="2 3">
    <name type="scientific">Pontibacter silvestris</name>
    <dbReference type="NCBI Taxonomy" id="2305183"/>
    <lineage>
        <taxon>Bacteria</taxon>
        <taxon>Pseudomonadati</taxon>
        <taxon>Bacteroidota</taxon>
        <taxon>Cytophagia</taxon>
        <taxon>Cytophagales</taxon>
        <taxon>Hymenobacteraceae</taxon>
        <taxon>Pontibacter</taxon>
    </lineage>
</organism>
<evidence type="ECO:0000259" key="1">
    <source>
        <dbReference type="Pfam" id="PF12867"/>
    </source>
</evidence>
<gene>
    <name evidence="2" type="ORF">ACFSKU_17795</name>
</gene>
<dbReference type="SUPFAM" id="SSF109854">
    <property type="entry name" value="DinB/YfiT-like putative metalloenzymes"/>
    <property type="match status" value="1"/>
</dbReference>
<accession>A0ABW4X180</accession>
<dbReference type="EMBL" id="JBHUHV010000054">
    <property type="protein sequence ID" value="MFD2068748.1"/>
    <property type="molecule type" value="Genomic_DNA"/>
</dbReference>
<comment type="caution">
    <text evidence="2">The sequence shown here is derived from an EMBL/GenBank/DDBJ whole genome shotgun (WGS) entry which is preliminary data.</text>
</comment>
<dbReference type="Proteomes" id="UP001597369">
    <property type="component" value="Unassembled WGS sequence"/>
</dbReference>
<dbReference type="RefSeq" id="WP_229959201.1">
    <property type="nucleotide sequence ID" value="NZ_JAJJWI010000004.1"/>
</dbReference>
<dbReference type="InterPro" id="IPR034660">
    <property type="entry name" value="DinB/YfiT-like"/>
</dbReference>
<dbReference type="Pfam" id="PF12867">
    <property type="entry name" value="DinB_2"/>
    <property type="match status" value="1"/>
</dbReference>
<proteinExistence type="predicted"/>
<keyword evidence="3" id="KW-1185">Reference proteome</keyword>
<protein>
    <submittedName>
        <fullName evidence="2">DinB family protein</fullName>
    </submittedName>
</protein>
<feature type="domain" description="DinB-like" evidence="1">
    <location>
        <begin position="16"/>
        <end position="171"/>
    </location>
</feature>